<dbReference type="GO" id="GO:0003700">
    <property type="term" value="F:DNA-binding transcription factor activity"/>
    <property type="evidence" value="ECO:0007669"/>
    <property type="project" value="InterPro"/>
</dbReference>
<dbReference type="SMART" id="SM00347">
    <property type="entry name" value="HTH_MARR"/>
    <property type="match status" value="1"/>
</dbReference>
<organism evidence="2 3">
    <name type="scientific">Methylobacterium planeticum</name>
    <dbReference type="NCBI Taxonomy" id="2615211"/>
    <lineage>
        <taxon>Bacteria</taxon>
        <taxon>Pseudomonadati</taxon>
        <taxon>Pseudomonadota</taxon>
        <taxon>Alphaproteobacteria</taxon>
        <taxon>Hyphomicrobiales</taxon>
        <taxon>Methylobacteriaceae</taxon>
        <taxon>Methylobacterium</taxon>
    </lineage>
</organism>
<dbReference type="EMBL" id="VZZJ01000037">
    <property type="protein sequence ID" value="KAB1069567.1"/>
    <property type="molecule type" value="Genomic_DNA"/>
</dbReference>
<keyword evidence="3" id="KW-1185">Reference proteome</keyword>
<feature type="domain" description="HTH marR-type" evidence="1">
    <location>
        <begin position="1"/>
        <end position="138"/>
    </location>
</feature>
<dbReference type="AlphaFoldDB" id="A0A6N6MKX7"/>
<name>A0A6N6MKX7_9HYPH</name>
<dbReference type="Gene3D" id="1.10.10.10">
    <property type="entry name" value="Winged helix-like DNA-binding domain superfamily/Winged helix DNA-binding domain"/>
    <property type="match status" value="1"/>
</dbReference>
<dbReference type="PROSITE" id="PS50995">
    <property type="entry name" value="HTH_MARR_2"/>
    <property type="match status" value="1"/>
</dbReference>
<dbReference type="PANTHER" id="PTHR33164:SF105">
    <property type="entry name" value="TRANSCRIPTIONAL REPRESSOR PROTEIN-RELATED"/>
    <property type="match status" value="1"/>
</dbReference>
<gene>
    <name evidence="2" type="ORF">F6X51_24980</name>
</gene>
<dbReference type="InterPro" id="IPR036390">
    <property type="entry name" value="WH_DNA-bd_sf"/>
</dbReference>
<dbReference type="InterPro" id="IPR039422">
    <property type="entry name" value="MarR/SlyA-like"/>
</dbReference>
<dbReference type="RefSeq" id="WP_150966581.1">
    <property type="nucleotide sequence ID" value="NZ_VZZJ01000037.1"/>
</dbReference>
<accession>A0A6N6MKX7</accession>
<sequence>MESDLSQCSNAVLRQAMRRLGQLYDEALAPSGLRATQHALLSTIDALGAPTMGLLAERLVMDLSGLGHTLKPLARDGLIARLPDTRDRRARRVTLTELGRTKLAETTRLWRGAQDRFESVFGTERAADLRAVLRLLVSQEFHDAFAAGIPLTGQAG</sequence>
<dbReference type="SUPFAM" id="SSF46785">
    <property type="entry name" value="Winged helix' DNA-binding domain"/>
    <property type="match status" value="1"/>
</dbReference>
<comment type="caution">
    <text evidence="2">The sequence shown here is derived from an EMBL/GenBank/DDBJ whole genome shotgun (WGS) entry which is preliminary data.</text>
</comment>
<dbReference type="InterPro" id="IPR036388">
    <property type="entry name" value="WH-like_DNA-bd_sf"/>
</dbReference>
<dbReference type="Pfam" id="PF01047">
    <property type="entry name" value="MarR"/>
    <property type="match status" value="1"/>
</dbReference>
<dbReference type="PANTHER" id="PTHR33164">
    <property type="entry name" value="TRANSCRIPTIONAL REGULATOR, MARR FAMILY"/>
    <property type="match status" value="1"/>
</dbReference>
<protein>
    <submittedName>
        <fullName evidence="2">MarR family transcriptional regulator</fullName>
    </submittedName>
</protein>
<dbReference type="GO" id="GO:0006950">
    <property type="term" value="P:response to stress"/>
    <property type="evidence" value="ECO:0007669"/>
    <property type="project" value="TreeGrafter"/>
</dbReference>
<evidence type="ECO:0000259" key="1">
    <source>
        <dbReference type="PROSITE" id="PS50995"/>
    </source>
</evidence>
<proteinExistence type="predicted"/>
<evidence type="ECO:0000313" key="2">
    <source>
        <dbReference type="EMBL" id="KAB1069567.1"/>
    </source>
</evidence>
<reference evidence="2 3" key="1">
    <citation type="submission" date="2019-09" db="EMBL/GenBank/DDBJ databases">
        <title>YIM 132548 draft genome.</title>
        <authorList>
            <person name="Jiang L."/>
        </authorList>
    </citation>
    <scope>NUCLEOTIDE SEQUENCE [LARGE SCALE GENOMIC DNA]</scope>
    <source>
        <strain evidence="2 3">YIM 132548</strain>
    </source>
</reference>
<dbReference type="InterPro" id="IPR000835">
    <property type="entry name" value="HTH_MarR-typ"/>
</dbReference>
<evidence type="ECO:0000313" key="3">
    <source>
        <dbReference type="Proteomes" id="UP000441523"/>
    </source>
</evidence>
<dbReference type="Proteomes" id="UP000441523">
    <property type="component" value="Unassembled WGS sequence"/>
</dbReference>